<protein>
    <submittedName>
        <fullName evidence="2">Uncharacterized protein</fullName>
    </submittedName>
</protein>
<evidence type="ECO:0000313" key="3">
    <source>
        <dbReference type="Proteomes" id="UP001404104"/>
    </source>
</evidence>
<accession>A0ABU9XMZ9</accession>
<proteinExistence type="predicted"/>
<name>A0ABU9XMZ9_9SPHN</name>
<dbReference type="Proteomes" id="UP001404104">
    <property type="component" value="Unassembled WGS sequence"/>
</dbReference>
<keyword evidence="3" id="KW-1185">Reference proteome</keyword>
<feature type="region of interest" description="Disordered" evidence="1">
    <location>
        <begin position="83"/>
        <end position="105"/>
    </location>
</feature>
<gene>
    <name evidence="2" type="ORF">ABC969_02075</name>
</gene>
<dbReference type="RefSeq" id="WP_345862624.1">
    <property type="nucleotide sequence ID" value="NZ_JBDIMF010000001.1"/>
</dbReference>
<sequence length="158" mass="17252">MTTLITNISKDIVCPLVIGQRRRHVPGRRAQAAPRYQKVTIELRRSPRTHCDGNGPVNKGGRFRRVIKAQIGFALKPLSSGQSNHAASAVQTARPLRRTSRAQQRFGRVDEHHRFGISDGRVELRAVFDLRCAGGGCGLLGHSHTAGSSHPTCGSDDQ</sequence>
<evidence type="ECO:0000313" key="2">
    <source>
        <dbReference type="EMBL" id="MEN2785203.1"/>
    </source>
</evidence>
<organism evidence="2 3">
    <name type="scientific">Sphingomonas qilianensis</name>
    <dbReference type="NCBI Taxonomy" id="1736690"/>
    <lineage>
        <taxon>Bacteria</taxon>
        <taxon>Pseudomonadati</taxon>
        <taxon>Pseudomonadota</taxon>
        <taxon>Alphaproteobacteria</taxon>
        <taxon>Sphingomonadales</taxon>
        <taxon>Sphingomonadaceae</taxon>
        <taxon>Sphingomonas</taxon>
    </lineage>
</organism>
<dbReference type="EMBL" id="JBDIMF010000001">
    <property type="protein sequence ID" value="MEN2785203.1"/>
    <property type="molecule type" value="Genomic_DNA"/>
</dbReference>
<reference evidence="2 3" key="1">
    <citation type="submission" date="2024-05" db="EMBL/GenBank/DDBJ databases">
        <authorList>
            <person name="Liu Q."/>
            <person name="Xin Y.-H."/>
        </authorList>
    </citation>
    <scope>NUCLEOTIDE SEQUENCE [LARGE SCALE GENOMIC DNA]</scope>
    <source>
        <strain evidence="2 3">CGMCC 1.15349</strain>
    </source>
</reference>
<comment type="caution">
    <text evidence="2">The sequence shown here is derived from an EMBL/GenBank/DDBJ whole genome shotgun (WGS) entry which is preliminary data.</text>
</comment>
<evidence type="ECO:0000256" key="1">
    <source>
        <dbReference type="SAM" id="MobiDB-lite"/>
    </source>
</evidence>